<protein>
    <recommendedName>
        <fullName evidence="4">DUF3592 domain-containing protein</fullName>
    </recommendedName>
</protein>
<comment type="caution">
    <text evidence="2">The sequence shown here is derived from an EMBL/GenBank/DDBJ whole genome shotgun (WGS) entry which is preliminary data.</text>
</comment>
<dbReference type="Proteomes" id="UP001596203">
    <property type="component" value="Unassembled WGS sequence"/>
</dbReference>
<keyword evidence="3" id="KW-1185">Reference proteome</keyword>
<feature type="transmembrane region" description="Helical" evidence="1">
    <location>
        <begin position="6"/>
        <end position="23"/>
    </location>
</feature>
<evidence type="ECO:0000313" key="2">
    <source>
        <dbReference type="EMBL" id="MFC6020044.1"/>
    </source>
</evidence>
<evidence type="ECO:0000313" key="3">
    <source>
        <dbReference type="Proteomes" id="UP001596203"/>
    </source>
</evidence>
<evidence type="ECO:0000256" key="1">
    <source>
        <dbReference type="SAM" id="Phobius"/>
    </source>
</evidence>
<gene>
    <name evidence="2" type="ORF">ACFP2T_28100</name>
</gene>
<feature type="transmembrane region" description="Helical" evidence="1">
    <location>
        <begin position="146"/>
        <end position="168"/>
    </location>
</feature>
<name>A0ABW1KGS1_9ACTN</name>
<keyword evidence="1" id="KW-1133">Transmembrane helix</keyword>
<proteinExistence type="predicted"/>
<keyword evidence="1" id="KW-0812">Transmembrane</keyword>
<dbReference type="EMBL" id="JBHSPR010000029">
    <property type="protein sequence ID" value="MFC6020044.1"/>
    <property type="molecule type" value="Genomic_DNA"/>
</dbReference>
<evidence type="ECO:0008006" key="4">
    <source>
        <dbReference type="Google" id="ProtNLM"/>
    </source>
</evidence>
<feature type="transmembrane region" description="Helical" evidence="1">
    <location>
        <begin position="35"/>
        <end position="57"/>
    </location>
</feature>
<organism evidence="2 3">
    <name type="scientific">Plantactinospora solaniradicis</name>
    <dbReference type="NCBI Taxonomy" id="1723736"/>
    <lineage>
        <taxon>Bacteria</taxon>
        <taxon>Bacillati</taxon>
        <taxon>Actinomycetota</taxon>
        <taxon>Actinomycetes</taxon>
        <taxon>Micromonosporales</taxon>
        <taxon>Micromonosporaceae</taxon>
        <taxon>Plantactinospora</taxon>
    </lineage>
</organism>
<accession>A0ABW1KGS1</accession>
<dbReference type="RefSeq" id="WP_377426730.1">
    <property type="nucleotide sequence ID" value="NZ_JBHSPR010000029.1"/>
</dbReference>
<reference evidence="3" key="1">
    <citation type="journal article" date="2019" name="Int. J. Syst. Evol. Microbiol.">
        <title>The Global Catalogue of Microorganisms (GCM) 10K type strain sequencing project: providing services to taxonomists for standard genome sequencing and annotation.</title>
        <authorList>
            <consortium name="The Broad Institute Genomics Platform"/>
            <consortium name="The Broad Institute Genome Sequencing Center for Infectious Disease"/>
            <person name="Wu L."/>
            <person name="Ma J."/>
        </authorList>
    </citation>
    <scope>NUCLEOTIDE SEQUENCE [LARGE SCALE GENOMIC DNA]</scope>
    <source>
        <strain evidence="3">ZS-35-S2</strain>
    </source>
</reference>
<sequence>MAAPLLLLLGFLAAWLGVTWFLMSSGSGARRVRRTVGQLLAGLLVAGFATLSALGVGQALDELGPSWRAATGGGTAGSFTAESMWAGGPAVRDRQWRGTFVSTDRSVVRRDVKLADVPVQIEIGSSVPARDTGGAVVYGAGFPTAVLGNLVVPPVVVLVWGLAGWFLVRRLRRRAAGSRRESATEAACTHLRWRTGSGRRPARRTG</sequence>
<keyword evidence="1" id="KW-0472">Membrane</keyword>